<organism evidence="1">
    <name type="scientific">Aegilops tauschii</name>
    <name type="common">Tausch's goatgrass</name>
    <name type="synonym">Aegilops squarrosa</name>
    <dbReference type="NCBI Taxonomy" id="37682"/>
    <lineage>
        <taxon>Eukaryota</taxon>
        <taxon>Viridiplantae</taxon>
        <taxon>Streptophyta</taxon>
        <taxon>Embryophyta</taxon>
        <taxon>Tracheophyta</taxon>
        <taxon>Spermatophyta</taxon>
        <taxon>Magnoliopsida</taxon>
        <taxon>Liliopsida</taxon>
        <taxon>Poales</taxon>
        <taxon>Poaceae</taxon>
        <taxon>BOP clade</taxon>
        <taxon>Pooideae</taxon>
        <taxon>Triticodae</taxon>
        <taxon>Triticeae</taxon>
        <taxon>Triticinae</taxon>
        <taxon>Aegilops</taxon>
    </lineage>
</organism>
<protein>
    <recommendedName>
        <fullName evidence="2">FAS1 domain-containing protein</fullName>
    </recommendedName>
</protein>
<reference evidence="1" key="1">
    <citation type="submission" date="2015-06" db="UniProtKB">
        <authorList>
            <consortium name="EnsemblPlants"/>
        </authorList>
    </citation>
    <scope>IDENTIFICATION</scope>
</reference>
<sequence>MASAATHHPNLPPLARWHGPITVFAPPDISLQTSCSMCSRRRLLLDHIALGYYPYSELTAAPTIKIPSASVNLCLNIDTVSATFSVHHARLFVEGVEISHPEVYNDGRYIVHGLRTFLQPLSRYSCFDRSHSYHCHGDSMPTRSDATSVSMSAMRVSIRIREAIARLRDAR</sequence>
<dbReference type="AlphaFoldDB" id="M8BGV2"/>
<evidence type="ECO:0008006" key="2">
    <source>
        <dbReference type="Google" id="ProtNLM"/>
    </source>
</evidence>
<dbReference type="PANTHER" id="PTHR33985:SF2">
    <property type="entry name" value="EXPRESSED PROTEIN"/>
    <property type="match status" value="1"/>
</dbReference>
<evidence type="ECO:0000313" key="1">
    <source>
        <dbReference type="EnsemblPlants" id="EMT21189"/>
    </source>
</evidence>
<accession>M8BGV2</accession>
<dbReference type="PANTHER" id="PTHR33985">
    <property type="entry name" value="OS02G0491300 PROTEIN-RELATED"/>
    <property type="match status" value="1"/>
</dbReference>
<dbReference type="InterPro" id="IPR052806">
    <property type="entry name" value="Fasciclin-like_AGP"/>
</dbReference>
<proteinExistence type="predicted"/>
<name>M8BGV2_AEGTA</name>
<dbReference type="EnsemblPlants" id="EMT21189">
    <property type="protein sequence ID" value="EMT21189"/>
    <property type="gene ID" value="F775_05633"/>
</dbReference>